<evidence type="ECO:0000313" key="1">
    <source>
        <dbReference type="EMBL" id="PKQ61071.1"/>
    </source>
</evidence>
<gene>
    <name evidence="1" type="ORF">BZG01_19960</name>
</gene>
<keyword evidence="2" id="KW-1185">Reference proteome</keyword>
<dbReference type="AlphaFoldDB" id="A0A2N3HSP3"/>
<reference evidence="1 2" key="1">
    <citation type="journal article" date="2017" name="Front. Microbiol.">
        <title>Labilibaculum manganireducens gen. nov., sp. nov. and Labilibaculum filiforme sp. nov., Novel Bacteroidetes Isolated from Subsurface Sediments of the Baltic Sea.</title>
        <authorList>
            <person name="Vandieken V."/>
            <person name="Marshall I.P."/>
            <person name="Niemann H."/>
            <person name="Engelen B."/>
            <person name="Cypionka H."/>
        </authorList>
    </citation>
    <scope>NUCLEOTIDE SEQUENCE [LARGE SCALE GENOMIC DNA]</scope>
    <source>
        <strain evidence="1 2">59.10-2M</strain>
    </source>
</reference>
<evidence type="ECO:0000313" key="2">
    <source>
        <dbReference type="Proteomes" id="UP000233618"/>
    </source>
</evidence>
<proteinExistence type="predicted"/>
<dbReference type="Proteomes" id="UP000233618">
    <property type="component" value="Unassembled WGS sequence"/>
</dbReference>
<organism evidence="1 2">
    <name type="scientific">Labilibaculum manganireducens</name>
    <dbReference type="NCBI Taxonomy" id="1940525"/>
    <lineage>
        <taxon>Bacteria</taxon>
        <taxon>Pseudomonadati</taxon>
        <taxon>Bacteroidota</taxon>
        <taxon>Bacteroidia</taxon>
        <taxon>Marinilabiliales</taxon>
        <taxon>Marinifilaceae</taxon>
        <taxon>Labilibaculum</taxon>
    </lineage>
</organism>
<sequence>MSADVLLSTSPSMRVFVLFLFREDCLLPVNSSLQGKKSLPQTRIDAFNSKKRVRQGCSPFFCLEKVISYAKNSSLPLTFAFADEVFTHSAS</sequence>
<name>A0A2N3HSP3_9BACT</name>
<protein>
    <submittedName>
        <fullName evidence="1">Uncharacterized protein</fullName>
    </submittedName>
</protein>
<dbReference type="EMBL" id="MVDE01000050">
    <property type="protein sequence ID" value="PKQ61071.1"/>
    <property type="molecule type" value="Genomic_DNA"/>
</dbReference>
<comment type="caution">
    <text evidence="1">The sequence shown here is derived from an EMBL/GenBank/DDBJ whole genome shotgun (WGS) entry which is preliminary data.</text>
</comment>
<accession>A0A2N3HSP3</accession>